<dbReference type="GO" id="GO:0016705">
    <property type="term" value="F:oxidoreductase activity, acting on paired donors, with incorporation or reduction of molecular oxygen"/>
    <property type="evidence" value="ECO:0007669"/>
    <property type="project" value="InterPro"/>
</dbReference>
<evidence type="ECO:0000256" key="2">
    <source>
        <dbReference type="SAM" id="MobiDB-lite"/>
    </source>
</evidence>
<dbReference type="Proteomes" id="UP001165378">
    <property type="component" value="Unassembled WGS sequence"/>
</dbReference>
<protein>
    <submittedName>
        <fullName evidence="4">MsnO8 family LLM class oxidoreductase</fullName>
        <ecNumber evidence="4">1.-.-.-</ecNumber>
    </submittedName>
</protein>
<feature type="domain" description="Luciferase-like" evidence="3">
    <location>
        <begin position="14"/>
        <end position="282"/>
    </location>
</feature>
<gene>
    <name evidence="4" type="ORF">LZ495_21750</name>
</gene>
<dbReference type="AlphaFoldDB" id="A0AA41Q492"/>
<dbReference type="InterPro" id="IPR011251">
    <property type="entry name" value="Luciferase-like_dom"/>
</dbReference>
<evidence type="ECO:0000256" key="1">
    <source>
        <dbReference type="ARBA" id="ARBA00007789"/>
    </source>
</evidence>
<accession>A0AA41Q492</accession>
<feature type="region of interest" description="Disordered" evidence="2">
    <location>
        <begin position="1"/>
        <end position="20"/>
    </location>
</feature>
<keyword evidence="4" id="KW-0560">Oxidoreductase</keyword>
<dbReference type="RefSeq" id="WP_235054431.1">
    <property type="nucleotide sequence ID" value="NZ_JAKFHA010000013.1"/>
</dbReference>
<dbReference type="Gene3D" id="3.20.20.30">
    <property type="entry name" value="Luciferase-like domain"/>
    <property type="match status" value="1"/>
</dbReference>
<dbReference type="InterPro" id="IPR036661">
    <property type="entry name" value="Luciferase-like_sf"/>
</dbReference>
<evidence type="ECO:0000313" key="5">
    <source>
        <dbReference type="Proteomes" id="UP001165378"/>
    </source>
</evidence>
<dbReference type="EMBL" id="JAKFHA010000013">
    <property type="protein sequence ID" value="MCF2529827.1"/>
    <property type="molecule type" value="Genomic_DNA"/>
</dbReference>
<dbReference type="Pfam" id="PF00296">
    <property type="entry name" value="Bac_luciferase"/>
    <property type="match status" value="1"/>
</dbReference>
<comment type="similarity">
    <text evidence="1">To bacterial alkanal monooxygenase alpha and beta chains.</text>
</comment>
<dbReference type="SUPFAM" id="SSF51679">
    <property type="entry name" value="Bacterial luciferase-like"/>
    <property type="match status" value="1"/>
</dbReference>
<comment type="caution">
    <text evidence="4">The sequence shown here is derived from an EMBL/GenBank/DDBJ whole genome shotgun (WGS) entry which is preliminary data.</text>
</comment>
<dbReference type="PANTHER" id="PTHR30137">
    <property type="entry name" value="LUCIFERASE-LIKE MONOOXYGENASE"/>
    <property type="match status" value="1"/>
</dbReference>
<sequence length="314" mass="33587">MSGTTTLRLSVLDQSPVGTGQTPADALAATAALAQEADELGYHRFWVAEHHDTEGFAGTAPEVLVGMLLERTRNLRIGSGGVLLPRYPARKVAETFRVLSALHPGRVDLGIGRAGGPARDFPDRVRELLRHLAPQPGDPASTPPPASPPAPPVWLLGAGTQSARLAAELGTSFAFAHFFSPDHGPIAFARFAEGPTGRASEHRALAVRVIAADTTRDADALADAYLLWRSRKDLGHDEPHPTTTHAARHRWTTDESARAAANRAALMHGTADDVGPRLLELARVHGVDELIVNTLTHDPEARAHSYRLLAKALL</sequence>
<keyword evidence="5" id="KW-1185">Reference proteome</keyword>
<dbReference type="PANTHER" id="PTHR30137:SF20">
    <property type="entry name" value="N-ACETYL-S-ALKYLCYSTEINE MONOOXYGENASE"/>
    <property type="match status" value="1"/>
</dbReference>
<name>A0AA41Q492_9ACTN</name>
<evidence type="ECO:0000259" key="3">
    <source>
        <dbReference type="Pfam" id="PF00296"/>
    </source>
</evidence>
<evidence type="ECO:0000313" key="4">
    <source>
        <dbReference type="EMBL" id="MCF2529827.1"/>
    </source>
</evidence>
<dbReference type="InterPro" id="IPR019949">
    <property type="entry name" value="CmoO-like"/>
</dbReference>
<organism evidence="4 5">
    <name type="scientific">Yinghuangia soli</name>
    <dbReference type="NCBI Taxonomy" id="2908204"/>
    <lineage>
        <taxon>Bacteria</taxon>
        <taxon>Bacillati</taxon>
        <taxon>Actinomycetota</taxon>
        <taxon>Actinomycetes</taxon>
        <taxon>Kitasatosporales</taxon>
        <taxon>Streptomycetaceae</taxon>
        <taxon>Yinghuangia</taxon>
    </lineage>
</organism>
<reference evidence="4" key="1">
    <citation type="submission" date="2022-01" db="EMBL/GenBank/DDBJ databases">
        <title>Genome-Based Taxonomic Classification of the Phylum Actinobacteria.</title>
        <authorList>
            <person name="Gao Y."/>
        </authorList>
    </citation>
    <scope>NUCLEOTIDE SEQUENCE</scope>
    <source>
        <strain evidence="4">KLBMP 8922</strain>
    </source>
</reference>
<dbReference type="InterPro" id="IPR050766">
    <property type="entry name" value="Bact_Lucif_Oxidored"/>
</dbReference>
<dbReference type="GO" id="GO:0005829">
    <property type="term" value="C:cytosol"/>
    <property type="evidence" value="ECO:0007669"/>
    <property type="project" value="TreeGrafter"/>
</dbReference>
<dbReference type="NCBIfam" id="TIGR03558">
    <property type="entry name" value="oxido_grp_1"/>
    <property type="match status" value="1"/>
</dbReference>
<proteinExistence type="predicted"/>
<dbReference type="EC" id="1.-.-.-" evidence="4"/>